<dbReference type="Proteomes" id="UP001499910">
    <property type="component" value="Unassembled WGS sequence"/>
</dbReference>
<accession>A0ABP9L8T0</accession>
<organism evidence="1 2">
    <name type="scientific">[Roseibacterium] beibuensis</name>
    <dbReference type="NCBI Taxonomy" id="1193142"/>
    <lineage>
        <taxon>Bacteria</taxon>
        <taxon>Pseudomonadati</taxon>
        <taxon>Pseudomonadota</taxon>
        <taxon>Alphaproteobacteria</taxon>
        <taxon>Rhodobacterales</taxon>
        <taxon>Roseobacteraceae</taxon>
        <taxon>Roseicyclus</taxon>
    </lineage>
</organism>
<comment type="caution">
    <text evidence="1">The sequence shown here is derived from an EMBL/GenBank/DDBJ whole genome shotgun (WGS) entry which is preliminary data.</text>
</comment>
<evidence type="ECO:0000313" key="2">
    <source>
        <dbReference type="Proteomes" id="UP001499910"/>
    </source>
</evidence>
<proteinExistence type="predicted"/>
<evidence type="ECO:0000313" key="1">
    <source>
        <dbReference type="EMBL" id="GAA5071225.1"/>
    </source>
</evidence>
<gene>
    <name evidence="1" type="ORF">GCM10023209_14670</name>
</gene>
<dbReference type="InterPro" id="IPR021323">
    <property type="entry name" value="DUF2927"/>
</dbReference>
<reference evidence="2" key="1">
    <citation type="journal article" date="2019" name="Int. J. Syst. Evol. Microbiol.">
        <title>The Global Catalogue of Microorganisms (GCM) 10K type strain sequencing project: providing services to taxonomists for standard genome sequencing and annotation.</title>
        <authorList>
            <consortium name="The Broad Institute Genomics Platform"/>
            <consortium name="The Broad Institute Genome Sequencing Center for Infectious Disease"/>
            <person name="Wu L."/>
            <person name="Ma J."/>
        </authorList>
    </citation>
    <scope>NUCLEOTIDE SEQUENCE [LARGE SCALE GENOMIC DNA]</scope>
    <source>
        <strain evidence="2">JCM 18015</strain>
    </source>
</reference>
<dbReference type="Pfam" id="PF11150">
    <property type="entry name" value="DUF2927"/>
    <property type="match status" value="1"/>
</dbReference>
<dbReference type="EMBL" id="BAABHW010000002">
    <property type="protein sequence ID" value="GAA5071225.1"/>
    <property type="molecule type" value="Genomic_DNA"/>
</dbReference>
<protein>
    <submittedName>
        <fullName evidence="1">Uncharacterized protein</fullName>
    </submittedName>
</protein>
<keyword evidence="2" id="KW-1185">Reference proteome</keyword>
<sequence>MTRQRRHTPARVRTRRLDPARRACHQHRMSRLLITLALLGLTPLRADAQEYIEVPGLISDEAFYRLVACAAPPDGPCNKPFIRWPEDRRLSLRIGIAQIAPGFPDYRFDLVDVALDDAIDEINGAGAHLFLERVYEPPFDIPLHLVGARQGGRITGTGVPELDGSNIAIGRVAIRSRGAEITAAAIAISADIRRREIASVVLEELVQAMGLVTDIDSPAYERSIFAENGNSTVRLRGQDLAALRRHYPRL</sequence>
<name>A0ABP9L8T0_9RHOB</name>